<dbReference type="InterPro" id="IPR027417">
    <property type="entry name" value="P-loop_NTPase"/>
</dbReference>
<dbReference type="EMBL" id="CP018622">
    <property type="protein sequence ID" value="AUJ26561.1"/>
    <property type="molecule type" value="Genomic_DNA"/>
</dbReference>
<protein>
    <submittedName>
        <fullName evidence="2">Uncharacterized protein</fullName>
    </submittedName>
</protein>
<gene>
    <name evidence="2" type="ORF">A21D_03527</name>
</gene>
<evidence type="ECO:0000313" key="2">
    <source>
        <dbReference type="EMBL" id="AUJ26561.1"/>
    </source>
</evidence>
<evidence type="ECO:0000256" key="1">
    <source>
        <dbReference type="SAM" id="Coils"/>
    </source>
</evidence>
<dbReference type="AlphaFoldDB" id="A0A2K9J7N5"/>
<dbReference type="RefSeq" id="WP_101933960.1">
    <property type="nucleotide sequence ID" value="NZ_CP018622.1"/>
</dbReference>
<accession>A0A2K9J7N5</accession>
<organism evidence="2 3">
    <name type="scientific">Virgibacillus dokdonensis</name>
    <dbReference type="NCBI Taxonomy" id="302167"/>
    <lineage>
        <taxon>Bacteria</taxon>
        <taxon>Bacillati</taxon>
        <taxon>Bacillota</taxon>
        <taxon>Bacilli</taxon>
        <taxon>Bacillales</taxon>
        <taxon>Bacillaceae</taxon>
        <taxon>Virgibacillus</taxon>
    </lineage>
</organism>
<evidence type="ECO:0000313" key="3">
    <source>
        <dbReference type="Proteomes" id="UP000234237"/>
    </source>
</evidence>
<dbReference type="Proteomes" id="UP000234237">
    <property type="component" value="Chromosome"/>
</dbReference>
<name>A0A2K9J7N5_9BACI</name>
<feature type="coiled-coil region" evidence="1">
    <location>
        <begin position="31"/>
        <end position="117"/>
    </location>
</feature>
<dbReference type="KEGG" id="vpn:A21D_03527"/>
<dbReference type="Gene3D" id="3.40.50.300">
    <property type="entry name" value="P-loop containing nucleotide triphosphate hydrolases"/>
    <property type="match status" value="1"/>
</dbReference>
<keyword evidence="1" id="KW-0175">Coiled coil</keyword>
<reference evidence="3" key="1">
    <citation type="submission" date="2016-11" db="EMBL/GenBank/DDBJ databases">
        <title>Complete genome sequence of Virgibacillus pantothenticus 21D, a halophilic bacterium isolated from the deep hypersaline anoxic basin Discovery in the Mediterranean Sea.</title>
        <authorList>
            <person name="Zeaiter Z."/>
            <person name="Booth J.M."/>
            <person name="Prosdocimi E.M."/>
            <person name="Mapelli F."/>
            <person name="Fusi M."/>
            <person name="Daffonchio D."/>
            <person name="Borin S."/>
            <person name="Crotti E."/>
        </authorList>
    </citation>
    <scope>NUCLEOTIDE SEQUENCE [LARGE SCALE GENOMIC DNA]</scope>
    <source>
        <strain evidence="3">21D</strain>
    </source>
</reference>
<sequence>MRKVLIIAAFAVLVVALIISILYGVGKGVVLGEDKVTYDELQKKIEDKERELESISTELKENEDYYNELQQIEEEREELMQTVVDYKVEITSLENEIEDKENKLNKIEGKIVKTVDKPIKLEAGYFYFGEDIDPGRYKIEVPKGTNGNVHVKSEDGDLIVSKNIGGNSQYSVDSYTFHASSGDEIEASVPLLLYPVGE</sequence>
<proteinExistence type="predicted"/>